<evidence type="ECO:0000256" key="8">
    <source>
        <dbReference type="ARBA" id="ARBA00022989"/>
    </source>
</evidence>
<dbReference type="PRINTS" id="PR01374">
    <property type="entry name" value="TONBPROTEIN"/>
</dbReference>
<dbReference type="GO" id="GO:0031992">
    <property type="term" value="F:energy transducer activity"/>
    <property type="evidence" value="ECO:0007669"/>
    <property type="project" value="InterPro"/>
</dbReference>
<evidence type="ECO:0000256" key="4">
    <source>
        <dbReference type="ARBA" id="ARBA00022475"/>
    </source>
</evidence>
<dbReference type="NCBIfam" id="TIGR01352">
    <property type="entry name" value="tonB_Cterm"/>
    <property type="match status" value="1"/>
</dbReference>
<dbReference type="Proteomes" id="UP000184275">
    <property type="component" value="Unassembled WGS sequence"/>
</dbReference>
<organism evidence="12 13">
    <name type="scientific">Fibrobacter intestinalis</name>
    <dbReference type="NCBI Taxonomy" id="28122"/>
    <lineage>
        <taxon>Bacteria</taxon>
        <taxon>Pseudomonadati</taxon>
        <taxon>Fibrobacterota</taxon>
        <taxon>Fibrobacteria</taxon>
        <taxon>Fibrobacterales</taxon>
        <taxon>Fibrobacteraceae</taxon>
        <taxon>Fibrobacter</taxon>
    </lineage>
</organism>
<evidence type="ECO:0000256" key="7">
    <source>
        <dbReference type="ARBA" id="ARBA00022927"/>
    </source>
</evidence>
<dbReference type="RefSeq" id="WP_233126560.1">
    <property type="nucleotide sequence ID" value="NZ_FRAW01000050.1"/>
</dbReference>
<sequence>MKKLSGILFHSRWFFAVVLAVVVNTFFFLTIPVLNVLFFKNDMGRQKPRLEELTEVEVSVQEKKKTQPQKIIQKIVQPNKFKLNSMSNAARSPSNFSMDLSLARGDGAGDGVDVGAGGGMQNFVYEAGDVDEEAQALKMVNPVYPERAKKLGVAGYVKVYLVIDVYGNPTDVKVLSVDPPGYGFETEALKAIRSWKFEPAKLGHYPVAQKASKEFKFVP</sequence>
<evidence type="ECO:0000256" key="5">
    <source>
        <dbReference type="ARBA" id="ARBA00022519"/>
    </source>
</evidence>
<dbReference type="PANTHER" id="PTHR33446">
    <property type="entry name" value="PROTEIN TONB-RELATED"/>
    <property type="match status" value="1"/>
</dbReference>
<evidence type="ECO:0000256" key="9">
    <source>
        <dbReference type="ARBA" id="ARBA00023136"/>
    </source>
</evidence>
<dbReference type="InterPro" id="IPR003538">
    <property type="entry name" value="TonB"/>
</dbReference>
<keyword evidence="13" id="KW-1185">Reference proteome</keyword>
<keyword evidence="7" id="KW-0653">Protein transport</keyword>
<dbReference type="InterPro" id="IPR037682">
    <property type="entry name" value="TonB_C"/>
</dbReference>
<keyword evidence="8 10" id="KW-1133">Transmembrane helix</keyword>
<dbReference type="GO" id="GO:0055085">
    <property type="term" value="P:transmembrane transport"/>
    <property type="evidence" value="ECO:0007669"/>
    <property type="project" value="InterPro"/>
</dbReference>
<evidence type="ECO:0000256" key="1">
    <source>
        <dbReference type="ARBA" id="ARBA00004383"/>
    </source>
</evidence>
<evidence type="ECO:0000259" key="11">
    <source>
        <dbReference type="PROSITE" id="PS52015"/>
    </source>
</evidence>
<evidence type="ECO:0000313" key="13">
    <source>
        <dbReference type="Proteomes" id="UP000184275"/>
    </source>
</evidence>
<dbReference type="SUPFAM" id="SSF74653">
    <property type="entry name" value="TolA/TonB C-terminal domain"/>
    <property type="match status" value="1"/>
</dbReference>
<dbReference type="InterPro" id="IPR006260">
    <property type="entry name" value="TonB/TolA_C"/>
</dbReference>
<keyword evidence="4" id="KW-1003">Cell membrane</keyword>
<dbReference type="GO" id="GO:0015031">
    <property type="term" value="P:protein transport"/>
    <property type="evidence" value="ECO:0007669"/>
    <property type="project" value="UniProtKB-KW"/>
</dbReference>
<comment type="subcellular location">
    <subcellularLocation>
        <location evidence="1">Cell inner membrane</location>
        <topology evidence="1">Single-pass membrane protein</topology>
        <orientation evidence="1">Periplasmic side</orientation>
    </subcellularLocation>
</comment>
<name>A0A1M6YYD8_9BACT</name>
<feature type="transmembrane region" description="Helical" evidence="10">
    <location>
        <begin position="12"/>
        <end position="39"/>
    </location>
</feature>
<dbReference type="GO" id="GO:0005886">
    <property type="term" value="C:plasma membrane"/>
    <property type="evidence" value="ECO:0007669"/>
    <property type="project" value="UniProtKB-SubCell"/>
</dbReference>
<evidence type="ECO:0000313" key="12">
    <source>
        <dbReference type="EMBL" id="SHL23140.1"/>
    </source>
</evidence>
<dbReference type="AlphaFoldDB" id="A0A1M6YYD8"/>
<dbReference type="GO" id="GO:0015891">
    <property type="term" value="P:siderophore transport"/>
    <property type="evidence" value="ECO:0007669"/>
    <property type="project" value="InterPro"/>
</dbReference>
<dbReference type="GO" id="GO:0030288">
    <property type="term" value="C:outer membrane-bounded periplasmic space"/>
    <property type="evidence" value="ECO:0007669"/>
    <property type="project" value="InterPro"/>
</dbReference>
<reference evidence="13" key="1">
    <citation type="submission" date="2016-11" db="EMBL/GenBank/DDBJ databases">
        <authorList>
            <person name="Varghese N."/>
            <person name="Submissions S."/>
        </authorList>
    </citation>
    <scope>NUCLEOTIDE SEQUENCE [LARGE SCALE GENOMIC DNA]</scope>
    <source>
        <strain evidence="13">UWOS</strain>
    </source>
</reference>
<evidence type="ECO:0000256" key="6">
    <source>
        <dbReference type="ARBA" id="ARBA00022692"/>
    </source>
</evidence>
<protein>
    <submittedName>
        <fullName evidence="12">Protein TonB</fullName>
    </submittedName>
</protein>
<keyword evidence="5" id="KW-0997">Cell inner membrane</keyword>
<gene>
    <name evidence="12" type="ORF">SAMN05720469_1504</name>
</gene>
<accession>A0A1M6YYD8</accession>
<keyword evidence="3" id="KW-0813">Transport</keyword>
<dbReference type="PROSITE" id="PS52015">
    <property type="entry name" value="TONB_CTD"/>
    <property type="match status" value="1"/>
</dbReference>
<feature type="domain" description="TonB C-terminal" evidence="11">
    <location>
        <begin position="129"/>
        <end position="219"/>
    </location>
</feature>
<evidence type="ECO:0000256" key="2">
    <source>
        <dbReference type="ARBA" id="ARBA00006555"/>
    </source>
</evidence>
<comment type="similarity">
    <text evidence="2">Belongs to the TonB family.</text>
</comment>
<dbReference type="EMBL" id="FRAW01000050">
    <property type="protein sequence ID" value="SHL23140.1"/>
    <property type="molecule type" value="Genomic_DNA"/>
</dbReference>
<evidence type="ECO:0000256" key="10">
    <source>
        <dbReference type="SAM" id="Phobius"/>
    </source>
</evidence>
<dbReference type="Pfam" id="PF03544">
    <property type="entry name" value="TonB_C"/>
    <property type="match status" value="1"/>
</dbReference>
<dbReference type="InterPro" id="IPR051045">
    <property type="entry name" value="TonB-dependent_transducer"/>
</dbReference>
<proteinExistence type="inferred from homology"/>
<evidence type="ECO:0000256" key="3">
    <source>
        <dbReference type="ARBA" id="ARBA00022448"/>
    </source>
</evidence>
<keyword evidence="6 10" id="KW-0812">Transmembrane</keyword>
<dbReference type="Gene3D" id="3.30.1150.10">
    <property type="match status" value="1"/>
</dbReference>
<keyword evidence="9 10" id="KW-0472">Membrane</keyword>